<dbReference type="Proteomes" id="UP000196365">
    <property type="component" value="Unassembled WGS sequence"/>
</dbReference>
<evidence type="ECO:0000256" key="9">
    <source>
        <dbReference type="HAMAP-Rule" id="MF_00125"/>
    </source>
</evidence>
<feature type="binding site" evidence="10">
    <location>
        <position position="124"/>
    </location>
    <ligand>
        <name>L-histidine</name>
        <dbReference type="ChEBI" id="CHEBI:57595"/>
    </ligand>
</feature>
<dbReference type="EMBL" id="FUWV01000002">
    <property type="protein sequence ID" value="SJZ43910.1"/>
    <property type="molecule type" value="Genomic_DNA"/>
</dbReference>
<dbReference type="OrthoDB" id="9800814at2"/>
<feature type="binding site" evidence="10">
    <location>
        <position position="110"/>
    </location>
    <ligand>
        <name>L-histidine</name>
        <dbReference type="ChEBI" id="CHEBI:57595"/>
    </ligand>
</feature>
<dbReference type="GO" id="GO:0140096">
    <property type="term" value="F:catalytic activity, acting on a protein"/>
    <property type="evidence" value="ECO:0007669"/>
    <property type="project" value="UniProtKB-ARBA"/>
</dbReference>
<feature type="domain" description="Aminoacyl-transfer RNA synthetases class-II family profile" evidence="11">
    <location>
        <begin position="19"/>
        <end position="344"/>
    </location>
</feature>
<dbReference type="CDD" id="cd00773">
    <property type="entry name" value="HisRS-like_core"/>
    <property type="match status" value="1"/>
</dbReference>
<dbReference type="GO" id="GO:0004821">
    <property type="term" value="F:histidine-tRNA ligase activity"/>
    <property type="evidence" value="ECO:0007669"/>
    <property type="project" value="TreeGrafter"/>
</dbReference>
<evidence type="ECO:0000256" key="8">
    <source>
        <dbReference type="ARBA" id="ARBA00025246"/>
    </source>
</evidence>
<evidence type="ECO:0000256" key="1">
    <source>
        <dbReference type="ARBA" id="ARBA00004496"/>
    </source>
</evidence>
<keyword evidence="12" id="KW-0328">Glycosyltransferase</keyword>
<feature type="binding site" evidence="10">
    <location>
        <begin position="80"/>
        <end position="82"/>
    </location>
    <ligand>
        <name>L-histidine</name>
        <dbReference type="ChEBI" id="CHEBI:57595"/>
    </ligand>
</feature>
<dbReference type="InterPro" id="IPR045864">
    <property type="entry name" value="aa-tRNA-synth_II/BPL/LPL"/>
</dbReference>
<keyword evidence="12" id="KW-0808">Transferase</keyword>
<feature type="binding site" evidence="10">
    <location>
        <begin position="274"/>
        <end position="275"/>
    </location>
    <ligand>
        <name>L-histidine</name>
        <dbReference type="ChEBI" id="CHEBI:57595"/>
    </ligand>
</feature>
<comment type="similarity">
    <text evidence="3 9">Belongs to the class-II aminoacyl-tRNA synthetase family. HisZ subfamily.</text>
</comment>
<keyword evidence="5 9" id="KW-0963">Cytoplasm</keyword>
<dbReference type="PROSITE" id="PS50862">
    <property type="entry name" value="AA_TRNA_LIGASE_II"/>
    <property type="match status" value="1"/>
</dbReference>
<comment type="miscellaneous">
    <text evidence="9">This function is generally fulfilled by the C-terminal part of HisG, which is missing in some bacteria such as this one.</text>
</comment>
<sequence>MNVKKFMPNGVEDVHFNEFQQKEDMIQKIQKLFKSFGYRQILTPTFEYYDLFYGIQGTVDLDNMIKIIDENGKILVLRPDVTTPIARMVATNYHSYTGYLKFSYVTNIFRMNHGRADIKKEFTQAGVEYLGNNKVEADGEIIALAIKSLLSCGVKNFKLDVGQINFFKGLLKEFSLAPFEEKNIRNLIERKNLPELKKVLEKIKGKQKLKDAILSIPYLYGCPKEVLKSAEKYIFNEQMEEALKNISEICYVLTDYGYKNYIDLDLGLVNRLDYYTGIVFQGYLLNYGKEILSGGRYDHLTQQYGYERPATGFGLNIDELLKAIHKDESVPNYKCCSDYLIIYPSEYRKRGLYLADRLREKRFIVETDVYTQKILSMIEDIQYKNIKKIIQIKEDNEIEIYSLNTKKMEKTTIEKLLN</sequence>
<comment type="function">
    <text evidence="8 9">Required for the first step of histidine biosynthesis. May allow the feedback regulation of ATP phosphoribosyltransferase activity by histidine.</text>
</comment>
<dbReference type="NCBIfam" id="TIGR00443">
    <property type="entry name" value="hisZ_biosyn_reg"/>
    <property type="match status" value="1"/>
</dbReference>
<name>A0A1T4KNC9_9FIRM</name>
<evidence type="ECO:0000256" key="7">
    <source>
        <dbReference type="ARBA" id="ARBA00023102"/>
    </source>
</evidence>
<dbReference type="RefSeq" id="WP_087678052.1">
    <property type="nucleotide sequence ID" value="NZ_FUWV01000002.1"/>
</dbReference>
<comment type="pathway">
    <text evidence="2 9">Amino-acid biosynthesis; L-histidine biosynthesis; L-histidine from 5-phospho-alpha-D-ribose 1-diphosphate: step 1/9.</text>
</comment>
<dbReference type="UniPathway" id="UPA00031">
    <property type="reaction ID" value="UER00006"/>
</dbReference>
<feature type="binding site" evidence="10">
    <location>
        <position position="128"/>
    </location>
    <ligand>
        <name>L-histidine</name>
        <dbReference type="ChEBI" id="CHEBI:57595"/>
    </ligand>
</feature>
<dbReference type="GO" id="GO:0006427">
    <property type="term" value="P:histidyl-tRNA aminoacylation"/>
    <property type="evidence" value="ECO:0007669"/>
    <property type="project" value="TreeGrafter"/>
</dbReference>
<dbReference type="InterPro" id="IPR041715">
    <property type="entry name" value="HisRS-like_core"/>
</dbReference>
<comment type="subcellular location">
    <subcellularLocation>
        <location evidence="1 9">Cytoplasm</location>
    </subcellularLocation>
</comment>
<evidence type="ECO:0000256" key="3">
    <source>
        <dbReference type="ARBA" id="ARBA00005539"/>
    </source>
</evidence>
<evidence type="ECO:0000256" key="2">
    <source>
        <dbReference type="ARBA" id="ARBA00004667"/>
    </source>
</evidence>
<dbReference type="Gene3D" id="3.30.930.10">
    <property type="entry name" value="Bira Bifunctional Protein, Domain 2"/>
    <property type="match status" value="1"/>
</dbReference>
<keyword evidence="7 9" id="KW-0368">Histidine biosynthesis</keyword>
<dbReference type="HAMAP" id="MF_00125">
    <property type="entry name" value="HisZ"/>
    <property type="match status" value="1"/>
</dbReference>
<evidence type="ECO:0000313" key="12">
    <source>
        <dbReference type="EMBL" id="SJZ43910.1"/>
    </source>
</evidence>
<dbReference type="InterPro" id="IPR004517">
    <property type="entry name" value="HisZ"/>
</dbReference>
<evidence type="ECO:0000256" key="5">
    <source>
        <dbReference type="ARBA" id="ARBA00022490"/>
    </source>
</evidence>
<proteinExistence type="inferred from homology"/>
<evidence type="ECO:0000256" key="10">
    <source>
        <dbReference type="PIRSR" id="PIRSR001549-1"/>
    </source>
</evidence>
<protein>
    <recommendedName>
        <fullName evidence="4 9">ATP phosphoribosyltransferase regulatory subunit</fullName>
    </recommendedName>
</protein>
<evidence type="ECO:0000256" key="4">
    <source>
        <dbReference type="ARBA" id="ARBA00020397"/>
    </source>
</evidence>
<dbReference type="SUPFAM" id="SSF55681">
    <property type="entry name" value="Class II aaRS and biotin synthetases"/>
    <property type="match status" value="1"/>
</dbReference>
<dbReference type="GO" id="GO:0000105">
    <property type="term" value="P:L-histidine biosynthetic process"/>
    <property type="evidence" value="ECO:0007669"/>
    <property type="project" value="UniProtKB-UniRule"/>
</dbReference>
<accession>A0A1T4KNC9</accession>
<dbReference type="Pfam" id="PF13393">
    <property type="entry name" value="tRNA-synt_His"/>
    <property type="match status" value="1"/>
</dbReference>
<dbReference type="PIRSF" id="PIRSF001549">
    <property type="entry name" value="His-tRNA_synth"/>
    <property type="match status" value="1"/>
</dbReference>
<dbReference type="InterPro" id="IPR004516">
    <property type="entry name" value="HisRS/HisZ"/>
</dbReference>
<dbReference type="AlphaFoldDB" id="A0A1T4KNC9"/>
<keyword evidence="13" id="KW-1185">Reference proteome</keyword>
<evidence type="ECO:0000259" key="11">
    <source>
        <dbReference type="PROSITE" id="PS50862"/>
    </source>
</evidence>
<keyword evidence="6 9" id="KW-0028">Amino-acid biosynthesis</keyword>
<dbReference type="GO" id="GO:0005737">
    <property type="term" value="C:cytoplasm"/>
    <property type="evidence" value="ECO:0007669"/>
    <property type="project" value="UniProtKB-SubCell"/>
</dbReference>
<dbReference type="GO" id="GO:0016757">
    <property type="term" value="F:glycosyltransferase activity"/>
    <property type="evidence" value="ECO:0007669"/>
    <property type="project" value="UniProtKB-KW"/>
</dbReference>
<dbReference type="PANTHER" id="PTHR43707">
    <property type="entry name" value="HISTIDYL-TRNA SYNTHETASE"/>
    <property type="match status" value="1"/>
</dbReference>
<dbReference type="InterPro" id="IPR006195">
    <property type="entry name" value="aa-tRNA-synth_II"/>
</dbReference>
<dbReference type="PANTHER" id="PTHR43707:SF6">
    <property type="entry name" value="ATP PHOSPHORIBOSYLTRANSFERASE REGULATORY SUBUNIT"/>
    <property type="match status" value="1"/>
</dbReference>
<evidence type="ECO:0000313" key="13">
    <source>
        <dbReference type="Proteomes" id="UP000196365"/>
    </source>
</evidence>
<gene>
    <name evidence="9" type="primary">hisZ</name>
    <name evidence="12" type="ORF">SAMN02745973_00623</name>
</gene>
<comment type="subunit">
    <text evidence="9">Heteromultimer composed of HisG and HisZ subunits.</text>
</comment>
<organism evidence="12 13">
    <name type="scientific">Garciella nitratireducens DSM 15102</name>
    <dbReference type="NCBI Taxonomy" id="1121911"/>
    <lineage>
        <taxon>Bacteria</taxon>
        <taxon>Bacillati</taxon>
        <taxon>Bacillota</taxon>
        <taxon>Clostridia</taxon>
        <taxon>Eubacteriales</taxon>
        <taxon>Eubacteriaceae</taxon>
        <taxon>Garciella</taxon>
    </lineage>
</organism>
<reference evidence="12 13" key="1">
    <citation type="submission" date="2017-02" db="EMBL/GenBank/DDBJ databases">
        <authorList>
            <person name="Peterson S.W."/>
        </authorList>
    </citation>
    <scope>NUCLEOTIDE SEQUENCE [LARGE SCALE GENOMIC DNA]</scope>
    <source>
        <strain evidence="12 13">DSM 15102</strain>
    </source>
</reference>
<evidence type="ECO:0000256" key="6">
    <source>
        <dbReference type="ARBA" id="ARBA00022605"/>
    </source>
</evidence>